<dbReference type="Gene3D" id="3.90.1670.10">
    <property type="entry name" value="FdhE-like domain"/>
    <property type="match status" value="1"/>
</dbReference>
<dbReference type="NCBIfam" id="TIGR01562">
    <property type="entry name" value="FdhE"/>
    <property type="match status" value="1"/>
</dbReference>
<evidence type="ECO:0000313" key="6">
    <source>
        <dbReference type="Proteomes" id="UP000250443"/>
    </source>
</evidence>
<dbReference type="GO" id="GO:0008199">
    <property type="term" value="F:ferric iron binding"/>
    <property type="evidence" value="ECO:0007669"/>
    <property type="project" value="TreeGrafter"/>
</dbReference>
<organism evidence="5 6">
    <name type="scientific">Pseudomonas luteola</name>
    <dbReference type="NCBI Taxonomy" id="47886"/>
    <lineage>
        <taxon>Bacteria</taxon>
        <taxon>Pseudomonadati</taxon>
        <taxon>Pseudomonadota</taxon>
        <taxon>Gammaproteobacteria</taxon>
        <taxon>Pseudomonadales</taxon>
        <taxon>Pseudomonadaceae</taxon>
        <taxon>Pseudomonas</taxon>
    </lineage>
</organism>
<dbReference type="InterPro" id="IPR024064">
    <property type="entry name" value="FdhE-like_sf"/>
</dbReference>
<gene>
    <name evidence="5" type="primary">fdhE_1</name>
    <name evidence="5" type="ORF">NCTC11842_02304</name>
</gene>
<feature type="domain" description="FdhE C-terminal" evidence="4">
    <location>
        <begin position="228"/>
        <end position="308"/>
    </location>
</feature>
<dbReference type="EMBL" id="UAUF01000011">
    <property type="protein sequence ID" value="SPZ06431.1"/>
    <property type="molecule type" value="Genomic_DNA"/>
</dbReference>
<dbReference type="Pfam" id="PF04216">
    <property type="entry name" value="FdhE_N"/>
    <property type="match status" value="1"/>
</dbReference>
<keyword evidence="1" id="KW-0963">Cytoplasm</keyword>
<dbReference type="InterPro" id="IPR056797">
    <property type="entry name" value="FdhE_central"/>
</dbReference>
<dbReference type="PANTHER" id="PTHR37689:SF1">
    <property type="entry name" value="PROTEIN FDHE"/>
    <property type="match status" value="1"/>
</dbReference>
<dbReference type="Proteomes" id="UP000250443">
    <property type="component" value="Unassembled WGS sequence"/>
</dbReference>
<name>A0A2X2CI54_PSELU</name>
<dbReference type="InterPro" id="IPR006452">
    <property type="entry name" value="Formate_DH_accessory"/>
</dbReference>
<evidence type="ECO:0000259" key="4">
    <source>
        <dbReference type="Pfam" id="PF24860"/>
    </source>
</evidence>
<dbReference type="CDD" id="cd16341">
    <property type="entry name" value="FdhE"/>
    <property type="match status" value="1"/>
</dbReference>
<dbReference type="Pfam" id="PF24860">
    <property type="entry name" value="FdhE_C"/>
    <property type="match status" value="1"/>
</dbReference>
<dbReference type="AlphaFoldDB" id="A0A2X2CI54"/>
<dbReference type="GO" id="GO:0005829">
    <property type="term" value="C:cytosol"/>
    <property type="evidence" value="ECO:0007669"/>
    <property type="project" value="TreeGrafter"/>
</dbReference>
<proteinExistence type="predicted"/>
<protein>
    <submittedName>
        <fullName evidence="5">Formate dehydrogenase accessory protein</fullName>
    </submittedName>
</protein>
<dbReference type="PANTHER" id="PTHR37689">
    <property type="entry name" value="PROTEIN FDHE"/>
    <property type="match status" value="1"/>
</dbReference>
<feature type="domain" description="FdhE N-terminal" evidence="2">
    <location>
        <begin position="21"/>
        <end position="179"/>
    </location>
</feature>
<dbReference type="InterPro" id="IPR056796">
    <property type="entry name" value="FdhE_C"/>
</dbReference>
<dbReference type="Pfam" id="PF24859">
    <property type="entry name" value="FdhE_central"/>
    <property type="match status" value="1"/>
</dbReference>
<dbReference type="SUPFAM" id="SSF144020">
    <property type="entry name" value="FdhE-like"/>
    <property type="match status" value="1"/>
</dbReference>
<dbReference type="GO" id="GO:0051604">
    <property type="term" value="P:protein maturation"/>
    <property type="evidence" value="ECO:0007669"/>
    <property type="project" value="TreeGrafter"/>
</dbReference>
<sequence>MTATATHQYGTSPTGIMDPAPVVLPKKQVFAMRARRLKELSEKVEPLSGFLLFMSQLVKAQDIVLNEHEASWLPDPSAFTLALEHGMPPLGINALRRDIDWQAELNALLDTLELHVADKQRELLTALRHLDHETREALADDILDGRPGPVEHRALLPFISAALQIAWVRLTQCLSSPPRRPSGNARTICPCCGSAPVASIIHADRDRSGVRYLHCGLCSTEWHLERSKCSVCGEGRTVKYLSLEDEQGKVPVAAQAETCSDCNSYLKIVTKEFNLGAEPMADDLASLMLDMKLAEEGQFDRSGFNPLLIVGE</sequence>
<dbReference type="InterPro" id="IPR056774">
    <property type="entry name" value="FdhE_N"/>
</dbReference>
<reference evidence="5 6" key="1">
    <citation type="submission" date="2018-06" db="EMBL/GenBank/DDBJ databases">
        <authorList>
            <consortium name="Pathogen Informatics"/>
            <person name="Doyle S."/>
        </authorList>
    </citation>
    <scope>NUCLEOTIDE SEQUENCE [LARGE SCALE GENOMIC DNA]</scope>
    <source>
        <strain evidence="5 6">NCTC11842</strain>
    </source>
</reference>
<evidence type="ECO:0000256" key="1">
    <source>
        <dbReference type="ARBA" id="ARBA00022490"/>
    </source>
</evidence>
<accession>A0A2X2CI54</accession>
<evidence type="ECO:0000259" key="3">
    <source>
        <dbReference type="Pfam" id="PF24859"/>
    </source>
</evidence>
<dbReference type="PIRSF" id="PIRSF018296">
    <property type="entry name" value="Format_dh_formtn"/>
    <property type="match status" value="1"/>
</dbReference>
<feature type="domain" description="FdhE central" evidence="3">
    <location>
        <begin position="188"/>
        <end position="226"/>
    </location>
</feature>
<evidence type="ECO:0000259" key="2">
    <source>
        <dbReference type="Pfam" id="PF04216"/>
    </source>
</evidence>
<evidence type="ECO:0000313" key="5">
    <source>
        <dbReference type="EMBL" id="SPZ06431.1"/>
    </source>
</evidence>